<dbReference type="KEGG" id="alf:CFBP5473_24050"/>
<accession>A0A4D7E1C3</accession>
<feature type="transmembrane region" description="Helical" evidence="9">
    <location>
        <begin position="14"/>
        <end position="39"/>
    </location>
</feature>
<keyword evidence="5 9" id="KW-0812">Transmembrane</keyword>
<protein>
    <submittedName>
        <fullName evidence="11">Amino acid ABC transporter permease</fullName>
    </submittedName>
</protein>
<evidence type="ECO:0000313" key="11">
    <source>
        <dbReference type="EMBL" id="QCJ01035.1"/>
    </source>
</evidence>
<sequence>MLLLEFKSFLLEGILNTLLLCGIMILGGTFFAIVFAAGLSVKSGWVSRPVYGLVECLRDIPLMVTVLMVYFVLPHAGLSLNPFWSSTLSVSVWGGANGAHIIRAGLLSVPTGQREAALSSGLRSWKGLLLVVLPQAMPIILPPYVSLVTGLVQASSLGSVLGVNELLRSAQILIEQTTISRGRSFAYLFYGAILVVYFALCWTISALGARLERHFARPYRKDRHRKAQIEEATPVIQTTT</sequence>
<keyword evidence="11" id="KW-0614">Plasmid</keyword>
<evidence type="ECO:0000256" key="9">
    <source>
        <dbReference type="RuleBase" id="RU363032"/>
    </source>
</evidence>
<keyword evidence="4" id="KW-1003">Cell membrane</keyword>
<feature type="transmembrane region" description="Helical" evidence="9">
    <location>
        <begin position="60"/>
        <end position="77"/>
    </location>
</feature>
<dbReference type="AlphaFoldDB" id="A0A4D7E1C3"/>
<dbReference type="EMBL" id="CP072169">
    <property type="protein sequence ID" value="QYA10370.1"/>
    <property type="molecule type" value="Genomic_DNA"/>
</dbReference>
<dbReference type="InterPro" id="IPR035906">
    <property type="entry name" value="MetI-like_sf"/>
</dbReference>
<keyword evidence="6" id="KW-0029">Amino-acid transport</keyword>
<evidence type="ECO:0000256" key="5">
    <source>
        <dbReference type="ARBA" id="ARBA00022692"/>
    </source>
</evidence>
<keyword evidence="14" id="KW-1185">Reference proteome</keyword>
<geneLocation type="plasmid" evidence="12 14">
    <name>pTiAF3.44</name>
</geneLocation>
<dbReference type="EMBL" id="CP039694">
    <property type="protein sequence ID" value="QCJ01035.1"/>
    <property type="molecule type" value="Genomic_DNA"/>
</dbReference>
<evidence type="ECO:0000256" key="7">
    <source>
        <dbReference type="ARBA" id="ARBA00022989"/>
    </source>
</evidence>
<dbReference type="RefSeq" id="WP_027676680.1">
    <property type="nucleotide sequence ID" value="NZ_CP039694.1"/>
</dbReference>
<evidence type="ECO:0000256" key="2">
    <source>
        <dbReference type="ARBA" id="ARBA00010072"/>
    </source>
</evidence>
<keyword evidence="8 9" id="KW-0472">Membrane</keyword>
<dbReference type="Proteomes" id="UP000826513">
    <property type="component" value="Plasmid pTiAF3.44"/>
</dbReference>
<geneLocation type="plasmid" evidence="11">
    <name>pTiCFBP5473</name>
</geneLocation>
<evidence type="ECO:0000313" key="13">
    <source>
        <dbReference type="Proteomes" id="UP000298545"/>
    </source>
</evidence>
<geneLocation type="plasmid" evidence="13">
    <name>pticfbp5473</name>
</geneLocation>
<dbReference type="STRING" id="1367849.GCA_000518585_04136"/>
<keyword evidence="7 9" id="KW-1133">Transmembrane helix</keyword>
<dbReference type="InterPro" id="IPR043429">
    <property type="entry name" value="ArtM/GltK/GlnP/TcyL/YhdX-like"/>
</dbReference>
<dbReference type="OrthoDB" id="9814550at2"/>
<name>A0A4D7E1C3_9HYPH</name>
<reference evidence="12 14" key="2">
    <citation type="submission" date="2021-03" db="EMBL/GenBank/DDBJ databases">
        <title>Rapid diversification of plasmids in a genus of pathogenic and nitrogen fixing bacteria.</title>
        <authorList>
            <person name="Weisberg A.J."/>
            <person name="Miller M."/>
            <person name="Ream W."/>
            <person name="Grunwald N.J."/>
            <person name="Chang J.H."/>
        </authorList>
    </citation>
    <scope>NUCLEOTIDE SEQUENCE [LARGE SCALE GENOMIC DNA]</scope>
    <source>
        <strain evidence="12 14">AF3.44</strain>
        <plasmid evidence="12 14">pTiAF3.44</plasmid>
    </source>
</reference>
<dbReference type="InterPro" id="IPR000515">
    <property type="entry name" value="MetI-like"/>
</dbReference>
<evidence type="ECO:0000313" key="14">
    <source>
        <dbReference type="Proteomes" id="UP000826513"/>
    </source>
</evidence>
<evidence type="ECO:0000256" key="6">
    <source>
        <dbReference type="ARBA" id="ARBA00022970"/>
    </source>
</evidence>
<dbReference type="GO" id="GO:0043190">
    <property type="term" value="C:ATP-binding cassette (ABC) transporter complex"/>
    <property type="evidence" value="ECO:0007669"/>
    <property type="project" value="InterPro"/>
</dbReference>
<dbReference type="Gene3D" id="1.10.3720.10">
    <property type="entry name" value="MetI-like"/>
    <property type="match status" value="1"/>
</dbReference>
<dbReference type="PANTHER" id="PTHR30614">
    <property type="entry name" value="MEMBRANE COMPONENT OF AMINO ACID ABC TRANSPORTER"/>
    <property type="match status" value="1"/>
</dbReference>
<dbReference type="CDD" id="cd06261">
    <property type="entry name" value="TM_PBP2"/>
    <property type="match status" value="1"/>
</dbReference>
<evidence type="ECO:0000259" key="10">
    <source>
        <dbReference type="PROSITE" id="PS50928"/>
    </source>
</evidence>
<dbReference type="Proteomes" id="UP000298545">
    <property type="component" value="Plasmid pTiCFBP5473"/>
</dbReference>
<keyword evidence="3 9" id="KW-0813">Transport</keyword>
<dbReference type="GO" id="GO:0006865">
    <property type="term" value="P:amino acid transport"/>
    <property type="evidence" value="ECO:0007669"/>
    <property type="project" value="UniProtKB-KW"/>
</dbReference>
<organism evidence="11 13">
    <name type="scientific">Agrobacterium larrymoorei</name>
    <dbReference type="NCBI Taxonomy" id="160699"/>
    <lineage>
        <taxon>Bacteria</taxon>
        <taxon>Pseudomonadati</taxon>
        <taxon>Pseudomonadota</taxon>
        <taxon>Alphaproteobacteria</taxon>
        <taxon>Hyphomicrobiales</taxon>
        <taxon>Rhizobiaceae</taxon>
        <taxon>Rhizobium/Agrobacterium group</taxon>
        <taxon>Agrobacterium</taxon>
    </lineage>
</organism>
<dbReference type="GO" id="GO:0022857">
    <property type="term" value="F:transmembrane transporter activity"/>
    <property type="evidence" value="ECO:0007669"/>
    <property type="project" value="InterPro"/>
</dbReference>
<proteinExistence type="inferred from homology"/>
<evidence type="ECO:0000313" key="12">
    <source>
        <dbReference type="EMBL" id="QYA10370.1"/>
    </source>
</evidence>
<dbReference type="PANTHER" id="PTHR30614:SF0">
    <property type="entry name" value="L-CYSTINE TRANSPORT SYSTEM PERMEASE PROTEIN TCYL"/>
    <property type="match status" value="1"/>
</dbReference>
<evidence type="ECO:0000256" key="3">
    <source>
        <dbReference type="ARBA" id="ARBA00022448"/>
    </source>
</evidence>
<reference evidence="11 13" key="1">
    <citation type="submission" date="2019-04" db="EMBL/GenBank/DDBJ databases">
        <title>Complete genome sequence of Agrobacterium larrymoorei CFBP5473.</title>
        <authorList>
            <person name="Haryono M."/>
            <person name="Chou L."/>
            <person name="Lin Y.-C."/>
            <person name="Lai E.-M."/>
            <person name="Kuo C.-H."/>
        </authorList>
    </citation>
    <scope>NUCLEOTIDE SEQUENCE [LARGE SCALE GENOMIC DNA]</scope>
    <source>
        <strain evidence="11 13">CFBP5473</strain>
        <plasmid evidence="13">pticfbp5473</plasmid>
        <plasmid evidence="11">pTiCFBP5473</plasmid>
    </source>
</reference>
<evidence type="ECO:0000256" key="4">
    <source>
        <dbReference type="ARBA" id="ARBA00022475"/>
    </source>
</evidence>
<dbReference type="PROSITE" id="PS50928">
    <property type="entry name" value="ABC_TM1"/>
    <property type="match status" value="1"/>
</dbReference>
<evidence type="ECO:0000256" key="8">
    <source>
        <dbReference type="ARBA" id="ARBA00023136"/>
    </source>
</evidence>
<feature type="domain" description="ABC transmembrane type-1" evidence="10">
    <location>
        <begin position="14"/>
        <end position="206"/>
    </location>
</feature>
<evidence type="ECO:0000256" key="1">
    <source>
        <dbReference type="ARBA" id="ARBA00004429"/>
    </source>
</evidence>
<comment type="similarity">
    <text evidence="2">Belongs to the binding-protein-dependent transport system permease family. HisMQ subfamily.</text>
</comment>
<dbReference type="NCBIfam" id="TIGR01726">
    <property type="entry name" value="HEQRo_perm_3TM"/>
    <property type="match status" value="1"/>
</dbReference>
<dbReference type="Pfam" id="PF00528">
    <property type="entry name" value="BPD_transp_1"/>
    <property type="match status" value="1"/>
</dbReference>
<dbReference type="InterPro" id="IPR010065">
    <property type="entry name" value="AA_ABC_transptr_permease_3TM"/>
</dbReference>
<comment type="subcellular location">
    <subcellularLocation>
        <location evidence="1">Cell inner membrane</location>
        <topology evidence="1">Multi-pass membrane protein</topology>
    </subcellularLocation>
    <subcellularLocation>
        <location evidence="9">Cell membrane</location>
        <topology evidence="9">Multi-pass membrane protein</topology>
    </subcellularLocation>
</comment>
<gene>
    <name evidence="11" type="ORF">CFBP5473_24050</name>
    <name evidence="12" type="ORF">J5285_22710</name>
</gene>
<feature type="transmembrane region" description="Helical" evidence="9">
    <location>
        <begin position="187"/>
        <end position="211"/>
    </location>
</feature>
<dbReference type="SUPFAM" id="SSF161098">
    <property type="entry name" value="MetI-like"/>
    <property type="match status" value="1"/>
</dbReference>